<name>A0A225UJY9_9STRA</name>
<evidence type="ECO:0000256" key="2">
    <source>
        <dbReference type="ARBA" id="ARBA00004613"/>
    </source>
</evidence>
<gene>
    <name evidence="5" type="ORF">PHMEG_00037167</name>
</gene>
<evidence type="ECO:0000313" key="5">
    <source>
        <dbReference type="EMBL" id="OWY93444.1"/>
    </source>
</evidence>
<evidence type="ECO:0000256" key="1">
    <source>
        <dbReference type="ARBA" id="ARBA00004340"/>
    </source>
</evidence>
<dbReference type="GO" id="GO:0005576">
    <property type="term" value="C:extracellular region"/>
    <property type="evidence" value="ECO:0007669"/>
    <property type="project" value="UniProtKB-SubCell"/>
</dbReference>
<dbReference type="OrthoDB" id="127907at2759"/>
<dbReference type="GO" id="GO:0043657">
    <property type="term" value="C:host cell"/>
    <property type="evidence" value="ECO:0007669"/>
    <property type="project" value="UniProtKB-SubCell"/>
</dbReference>
<reference evidence="6" key="1">
    <citation type="submission" date="2017-03" db="EMBL/GenBank/DDBJ databases">
        <title>Phytopthora megakarya and P. palmivora, two closely related causual agents of cacao black pod achieved similar genome size and gene model numbers by different mechanisms.</title>
        <authorList>
            <person name="Ali S."/>
            <person name="Shao J."/>
            <person name="Larry D.J."/>
            <person name="Kronmiller B."/>
            <person name="Shen D."/>
            <person name="Strem M.D."/>
            <person name="Melnick R.L."/>
            <person name="Guiltinan M.J."/>
            <person name="Tyler B.M."/>
            <person name="Meinhardt L.W."/>
            <person name="Bailey B.A."/>
        </authorList>
    </citation>
    <scope>NUCLEOTIDE SEQUENCE [LARGE SCALE GENOMIC DNA]</scope>
    <source>
        <strain evidence="6">zdho120</strain>
    </source>
</reference>
<evidence type="ECO:0000256" key="3">
    <source>
        <dbReference type="ARBA" id="ARBA00022525"/>
    </source>
</evidence>
<proteinExistence type="predicted"/>
<dbReference type="Pfam" id="PF20147">
    <property type="entry name" value="Crinkler"/>
    <property type="match status" value="1"/>
</dbReference>
<protein>
    <submittedName>
        <fullName evidence="5">Crinkler (CRN)</fullName>
    </submittedName>
</protein>
<accession>A0A225UJY9</accession>
<keyword evidence="3" id="KW-0964">Secreted</keyword>
<feature type="non-terminal residue" evidence="5">
    <location>
        <position position="151"/>
    </location>
</feature>
<sequence length="151" mass="16655">MVKLFCTMAGVEGNPFSLSVDEGDSVNELKMAIKVEKHDTIKCEADTLDLFLAKTENGAWLDEDGAAAVTLDVDGHLQGFEQMDASLSINNDKHFGKNFQPGEGQIHVLVVAPGQQAAFIKKQLRYKRMCTEISCRNFLDALAQQLAMLYT</sequence>
<organism evidence="5 6">
    <name type="scientific">Phytophthora megakarya</name>
    <dbReference type="NCBI Taxonomy" id="4795"/>
    <lineage>
        <taxon>Eukaryota</taxon>
        <taxon>Sar</taxon>
        <taxon>Stramenopiles</taxon>
        <taxon>Oomycota</taxon>
        <taxon>Peronosporomycetes</taxon>
        <taxon>Peronosporales</taxon>
        <taxon>Peronosporaceae</taxon>
        <taxon>Phytophthora</taxon>
    </lineage>
</organism>
<evidence type="ECO:0000259" key="4">
    <source>
        <dbReference type="Pfam" id="PF20147"/>
    </source>
</evidence>
<evidence type="ECO:0000313" key="6">
    <source>
        <dbReference type="Proteomes" id="UP000198211"/>
    </source>
</evidence>
<keyword evidence="6" id="KW-1185">Reference proteome</keyword>
<dbReference type="AlphaFoldDB" id="A0A225UJY9"/>
<dbReference type="Proteomes" id="UP000198211">
    <property type="component" value="Unassembled WGS sequence"/>
</dbReference>
<dbReference type="InterPro" id="IPR045379">
    <property type="entry name" value="Crinkler_N"/>
</dbReference>
<comment type="subcellular location">
    <subcellularLocation>
        <location evidence="1">Host cell</location>
    </subcellularLocation>
    <subcellularLocation>
        <location evidence="2">Secreted</location>
    </subcellularLocation>
</comment>
<feature type="domain" description="Crinkler effector protein N-terminal" evidence="4">
    <location>
        <begin position="2"/>
        <end position="111"/>
    </location>
</feature>
<dbReference type="EMBL" id="NBNE01016086">
    <property type="protein sequence ID" value="OWY93444.1"/>
    <property type="molecule type" value="Genomic_DNA"/>
</dbReference>
<comment type="caution">
    <text evidence="5">The sequence shown here is derived from an EMBL/GenBank/DDBJ whole genome shotgun (WGS) entry which is preliminary data.</text>
</comment>